<accession>A0ABY3E5I1</accession>
<dbReference type="CDD" id="cd00165">
    <property type="entry name" value="S4"/>
    <property type="match status" value="1"/>
</dbReference>
<proteinExistence type="predicted"/>
<dbReference type="InterPro" id="IPR036986">
    <property type="entry name" value="S4_RNA-bd_sf"/>
</dbReference>
<gene>
    <name evidence="2" type="ORF">FPH17_05720</name>
</gene>
<dbReference type="EMBL" id="VMHH01000003">
    <property type="protein sequence ID" value="TSJ74940.1"/>
    <property type="molecule type" value="Genomic_DNA"/>
</dbReference>
<comment type="caution">
    <text evidence="2">The sequence shown here is derived from an EMBL/GenBank/DDBJ whole genome shotgun (WGS) entry which is preliminary data.</text>
</comment>
<sequence length="97" mass="10331">MPSMDVSISGDSIRLGQFLKLANLVESGGHAKEAIAAGGVAVNGEVVTSRSHLLYDADVVSLDSTTATVVCGGEDDDYFDERTANDDFDPEKWRNLP</sequence>
<keyword evidence="1" id="KW-0694">RNA-binding</keyword>
<dbReference type="Pfam" id="PF13275">
    <property type="entry name" value="S4_2"/>
    <property type="match status" value="1"/>
</dbReference>
<evidence type="ECO:0000313" key="3">
    <source>
        <dbReference type="Proteomes" id="UP000320747"/>
    </source>
</evidence>
<dbReference type="Gene3D" id="3.10.290.10">
    <property type="entry name" value="RNA-binding S4 domain"/>
    <property type="match status" value="1"/>
</dbReference>
<protein>
    <submittedName>
        <fullName evidence="2">RNA-binding S4 domain-containing protein</fullName>
    </submittedName>
</protein>
<reference evidence="2 3" key="1">
    <citation type="submission" date="2019-07" db="EMBL/GenBank/DDBJ databases">
        <title>Draft genome of Corynebacterium godavarianum and other related strains.</title>
        <authorList>
            <person name="Bernier A.-M."/>
            <person name="Bernard K."/>
        </authorList>
    </citation>
    <scope>NUCLEOTIDE SEQUENCE [LARGE SCALE GENOMIC DNA]</scope>
    <source>
        <strain evidence="2 3">LMG 29598</strain>
    </source>
</reference>
<name>A0ABY3E5I1_9CORY</name>
<evidence type="ECO:0000256" key="1">
    <source>
        <dbReference type="PROSITE-ProRule" id="PRU00182"/>
    </source>
</evidence>
<keyword evidence="3" id="KW-1185">Reference proteome</keyword>
<dbReference type="PROSITE" id="PS50889">
    <property type="entry name" value="S4"/>
    <property type="match status" value="1"/>
</dbReference>
<dbReference type="Proteomes" id="UP000320747">
    <property type="component" value="Unassembled WGS sequence"/>
</dbReference>
<dbReference type="SUPFAM" id="SSF55174">
    <property type="entry name" value="Alpha-L RNA-binding motif"/>
    <property type="match status" value="1"/>
</dbReference>
<organism evidence="2 3">
    <name type="scientific">Corynebacterium godavarianum</name>
    <dbReference type="NCBI Taxonomy" id="2054421"/>
    <lineage>
        <taxon>Bacteria</taxon>
        <taxon>Bacillati</taxon>
        <taxon>Actinomycetota</taxon>
        <taxon>Actinomycetes</taxon>
        <taxon>Mycobacteriales</taxon>
        <taxon>Corynebacteriaceae</taxon>
        <taxon>Corynebacterium</taxon>
    </lineage>
</organism>
<evidence type="ECO:0000313" key="2">
    <source>
        <dbReference type="EMBL" id="TSJ74940.1"/>
    </source>
</evidence>